<sequence>MNYNHKIILLFILIVILVVTVGCIDRMEDVDVESTNIDEYEFEIYFNESLDSTHIKNTTSVYLSSNDTVKSVHMIRNTKRLEVVPMEQFIRSGETITNVVTLVEPVTKNEGTVEGIEILKEKIKKNDISDVEYNISKEVIRGREHIFIDFEEKVTGFVAYTLVNQGRQNYVHTVNTPSVVRIILPESYTTGNRVLG</sequence>
<protein>
    <submittedName>
        <fullName evidence="1">Uncharacterized protein</fullName>
    </submittedName>
</protein>
<accession>A0A3R7YJ59</accession>
<dbReference type="PROSITE" id="PS51257">
    <property type="entry name" value="PROKAR_LIPOPROTEIN"/>
    <property type="match status" value="1"/>
</dbReference>
<dbReference type="Proteomes" id="UP000284763">
    <property type="component" value="Unassembled WGS sequence"/>
</dbReference>
<evidence type="ECO:0000313" key="1">
    <source>
        <dbReference type="EMBL" id="RQD88837.1"/>
    </source>
</evidence>
<reference evidence="1 2" key="1">
    <citation type="submission" date="2018-08" db="EMBL/GenBank/DDBJ databases">
        <title>The metabolism and importance of syntrophic acetate oxidation coupled to methane or sulfide production in haloalkaline environments.</title>
        <authorList>
            <person name="Timmers P.H.A."/>
            <person name="Vavourakis C.D."/>
            <person name="Sorokin D.Y."/>
            <person name="Sinninghe Damste J.S."/>
            <person name="Muyzer G."/>
            <person name="Stams A.J.M."/>
            <person name="Plugge C.M."/>
        </authorList>
    </citation>
    <scope>NUCLEOTIDE SEQUENCE [LARGE SCALE GENOMIC DNA]</scope>
    <source>
        <strain evidence="1">MSAO_Arc3</strain>
    </source>
</reference>
<dbReference type="EMBL" id="QZAB01000182">
    <property type="protein sequence ID" value="RQD88837.1"/>
    <property type="molecule type" value="Genomic_DNA"/>
</dbReference>
<proteinExistence type="predicted"/>
<organism evidence="1 2">
    <name type="scientific">Methanosalsum natronophilum</name>
    <dbReference type="NCBI Taxonomy" id="768733"/>
    <lineage>
        <taxon>Archaea</taxon>
        <taxon>Methanobacteriati</taxon>
        <taxon>Methanobacteriota</taxon>
        <taxon>Stenosarchaea group</taxon>
        <taxon>Methanomicrobia</taxon>
        <taxon>Methanosarcinales</taxon>
        <taxon>Methanosarcinaceae</taxon>
        <taxon>Methanosalsum</taxon>
    </lineage>
</organism>
<dbReference type="AlphaFoldDB" id="A0A3R7YJ59"/>
<comment type="caution">
    <text evidence="1">The sequence shown here is derived from an EMBL/GenBank/DDBJ whole genome shotgun (WGS) entry which is preliminary data.</text>
</comment>
<name>A0A3R7YJ59_9EURY</name>
<feature type="non-terminal residue" evidence="1">
    <location>
        <position position="196"/>
    </location>
</feature>
<evidence type="ECO:0000313" key="2">
    <source>
        <dbReference type="Proteomes" id="UP000284763"/>
    </source>
</evidence>
<gene>
    <name evidence="1" type="ORF">D5R95_02695</name>
</gene>